<dbReference type="PANTHER" id="PTHR14969:SF62">
    <property type="entry name" value="DECAPRENYLPHOSPHORYL-5-PHOSPHORIBOSE PHOSPHATASE RV3807C-RELATED"/>
    <property type="match status" value="1"/>
</dbReference>
<dbReference type="Pfam" id="PF01569">
    <property type="entry name" value="PAP2"/>
    <property type="match status" value="1"/>
</dbReference>
<dbReference type="InterPro" id="IPR000326">
    <property type="entry name" value="PAP2/HPO"/>
</dbReference>
<keyword evidence="6" id="KW-0472">Membrane</keyword>
<comment type="caution">
    <text evidence="8">The sequence shown here is derived from an EMBL/GenBank/DDBJ whole genome shotgun (WGS) entry which is preliminary data.</text>
</comment>
<dbReference type="CDD" id="cd01610">
    <property type="entry name" value="PAP2_like"/>
    <property type="match status" value="1"/>
</dbReference>
<evidence type="ECO:0000256" key="5">
    <source>
        <dbReference type="ARBA" id="ARBA00022989"/>
    </source>
</evidence>
<name>A0ABU2N3D3_9PSEU</name>
<dbReference type="SMART" id="SM00014">
    <property type="entry name" value="acidPPc"/>
    <property type="match status" value="1"/>
</dbReference>
<evidence type="ECO:0000259" key="7">
    <source>
        <dbReference type="SMART" id="SM00014"/>
    </source>
</evidence>
<evidence type="ECO:0000256" key="1">
    <source>
        <dbReference type="ARBA" id="ARBA00004651"/>
    </source>
</evidence>
<comment type="subcellular location">
    <subcellularLocation>
        <location evidence="1">Cell membrane</location>
        <topology evidence="1">Multi-pass membrane protein</topology>
    </subcellularLocation>
</comment>
<keyword evidence="5" id="KW-1133">Transmembrane helix</keyword>
<evidence type="ECO:0000313" key="8">
    <source>
        <dbReference type="EMBL" id="MDT0348431.1"/>
    </source>
</evidence>
<accession>A0ABU2N3D3</accession>
<dbReference type="PANTHER" id="PTHR14969">
    <property type="entry name" value="SPHINGOSINE-1-PHOSPHATE PHOSPHOHYDROLASE"/>
    <property type="match status" value="1"/>
</dbReference>
<dbReference type="RefSeq" id="WP_311554326.1">
    <property type="nucleotide sequence ID" value="NZ_JAVREJ010000001.1"/>
</dbReference>
<keyword evidence="3" id="KW-0812">Transmembrane</keyword>
<dbReference type="EMBL" id="JAVREJ010000001">
    <property type="protein sequence ID" value="MDT0348431.1"/>
    <property type="molecule type" value="Genomic_DNA"/>
</dbReference>
<dbReference type="Gene3D" id="1.20.144.10">
    <property type="entry name" value="Phosphatidic acid phosphatase type 2/haloperoxidase"/>
    <property type="match status" value="1"/>
</dbReference>
<evidence type="ECO:0000256" key="2">
    <source>
        <dbReference type="ARBA" id="ARBA00022475"/>
    </source>
</evidence>
<keyword evidence="4" id="KW-0378">Hydrolase</keyword>
<organism evidence="8 9">
    <name type="scientific">Pseudonocardia charpentierae</name>
    <dbReference type="NCBI Taxonomy" id="3075545"/>
    <lineage>
        <taxon>Bacteria</taxon>
        <taxon>Bacillati</taxon>
        <taxon>Actinomycetota</taxon>
        <taxon>Actinomycetes</taxon>
        <taxon>Pseudonocardiales</taxon>
        <taxon>Pseudonocardiaceae</taxon>
        <taxon>Pseudonocardia</taxon>
    </lineage>
</organism>
<dbReference type="Proteomes" id="UP001183202">
    <property type="component" value="Unassembled WGS sequence"/>
</dbReference>
<dbReference type="InterPro" id="IPR036938">
    <property type="entry name" value="PAP2/HPO_sf"/>
</dbReference>
<sequence>MTPRSMVGRQPAHPPHLLLEIPPVAVTTVPAPVDAVETVELPVAPAEVRALSAVQRRLGRRPVVATARGMSHFGEHAGGWLALGLLGALVDRSRRRDWFTATAGVAAAHGASIAVKRVVRRPRPDDPRVQVLVGTPSRLSFPSAHATSTTAAAVLFGGLLGRRLTLAVVPPMALSRLVLGVHYPTDVAAGALLGAGVAAATRRLSGRSAR</sequence>
<feature type="domain" description="Phosphatidic acid phosphatase type 2/haloperoxidase" evidence="7">
    <location>
        <begin position="99"/>
        <end position="202"/>
    </location>
</feature>
<evidence type="ECO:0000256" key="3">
    <source>
        <dbReference type="ARBA" id="ARBA00022692"/>
    </source>
</evidence>
<keyword evidence="9" id="KW-1185">Reference proteome</keyword>
<evidence type="ECO:0000256" key="6">
    <source>
        <dbReference type="ARBA" id="ARBA00023136"/>
    </source>
</evidence>
<keyword evidence="2" id="KW-1003">Cell membrane</keyword>
<evidence type="ECO:0000256" key="4">
    <source>
        <dbReference type="ARBA" id="ARBA00022801"/>
    </source>
</evidence>
<proteinExistence type="predicted"/>
<reference evidence="9" key="1">
    <citation type="submission" date="2023-07" db="EMBL/GenBank/DDBJ databases">
        <title>30 novel species of actinomycetes from the DSMZ collection.</title>
        <authorList>
            <person name="Nouioui I."/>
        </authorList>
    </citation>
    <scope>NUCLEOTIDE SEQUENCE [LARGE SCALE GENOMIC DNA]</scope>
    <source>
        <strain evidence="9">DSM 45834</strain>
    </source>
</reference>
<dbReference type="SUPFAM" id="SSF48317">
    <property type="entry name" value="Acid phosphatase/Vanadium-dependent haloperoxidase"/>
    <property type="match status" value="1"/>
</dbReference>
<evidence type="ECO:0000313" key="9">
    <source>
        <dbReference type="Proteomes" id="UP001183202"/>
    </source>
</evidence>
<gene>
    <name evidence="8" type="ORF">RM445_02700</name>
</gene>
<protein>
    <submittedName>
        <fullName evidence="8">Phosphatase PAP2 family protein</fullName>
    </submittedName>
</protein>